<proteinExistence type="predicted"/>
<keyword evidence="1" id="KW-0732">Signal</keyword>
<evidence type="ECO:0000313" key="2">
    <source>
        <dbReference type="EMBL" id="UNP29457.1"/>
    </source>
</evidence>
<organism evidence="2 3">
    <name type="scientific">Lysobacter gummosus</name>
    <dbReference type="NCBI Taxonomy" id="262324"/>
    <lineage>
        <taxon>Bacteria</taxon>
        <taxon>Pseudomonadati</taxon>
        <taxon>Pseudomonadota</taxon>
        <taxon>Gammaproteobacteria</taxon>
        <taxon>Lysobacterales</taxon>
        <taxon>Lysobacteraceae</taxon>
        <taxon>Lysobacter</taxon>
    </lineage>
</organism>
<evidence type="ECO:0000256" key="1">
    <source>
        <dbReference type="SAM" id="SignalP"/>
    </source>
</evidence>
<name>A0ABY3XE01_9GAMM</name>
<reference evidence="2 3" key="1">
    <citation type="submission" date="2022-03" db="EMBL/GenBank/DDBJ databases">
        <title>Complete genome sequence of Lysobacter capsici VKM B-2533 and Lysobacter gummosus 10.1.1, promising sources of lytic agents.</title>
        <authorList>
            <person name="Tarlachkov S.V."/>
            <person name="Kudryakova I.V."/>
            <person name="Afoshin A.S."/>
            <person name="Leontyevskaya E.A."/>
            <person name="Leontyevskaya N.V."/>
        </authorList>
    </citation>
    <scope>NUCLEOTIDE SEQUENCE [LARGE SCALE GENOMIC DNA]</scope>
    <source>
        <strain evidence="2 3">10.1.1</strain>
    </source>
</reference>
<feature type="signal peptide" evidence="1">
    <location>
        <begin position="1"/>
        <end position="22"/>
    </location>
</feature>
<evidence type="ECO:0000313" key="3">
    <source>
        <dbReference type="Proteomes" id="UP000829194"/>
    </source>
</evidence>
<feature type="chain" id="PRO_5045228138" evidence="1">
    <location>
        <begin position="23"/>
        <end position="130"/>
    </location>
</feature>
<gene>
    <name evidence="2" type="ORF">MOV92_23845</name>
</gene>
<sequence length="130" mass="13251">MGIFKLLAVGAMCAVSSFAAPATIVAGSGQGGHCAICNGVAIIPAADIYLAGSSNGYKLDPGAAMSTAIGPSGYYAAEPGDGKPAPRRGFEAHRRSQWTSAARCVSPTSDNRAADRLRGRSTMWIGGTFK</sequence>
<protein>
    <submittedName>
        <fullName evidence="2">Uncharacterized protein</fullName>
    </submittedName>
</protein>
<dbReference type="RefSeq" id="WP_148649121.1">
    <property type="nucleotide sequence ID" value="NZ_CP011131.1"/>
</dbReference>
<dbReference type="EMBL" id="CP093547">
    <property type="protein sequence ID" value="UNP29457.1"/>
    <property type="molecule type" value="Genomic_DNA"/>
</dbReference>
<accession>A0ABY3XE01</accession>
<dbReference type="Proteomes" id="UP000829194">
    <property type="component" value="Chromosome"/>
</dbReference>
<keyword evidence="3" id="KW-1185">Reference proteome</keyword>